<dbReference type="SUPFAM" id="SSF48452">
    <property type="entry name" value="TPR-like"/>
    <property type="match status" value="2"/>
</dbReference>
<keyword evidence="4" id="KW-1185">Reference proteome</keyword>
<dbReference type="InterPro" id="IPR019734">
    <property type="entry name" value="TPR_rpt"/>
</dbReference>
<reference evidence="3 4" key="1">
    <citation type="journal article" date="2015" name="Genome Announc.">
        <title>Draft Genome of the Euendolithic (true boring) Cyanobacterium Mastigocoleus testarum strain BC008.</title>
        <authorList>
            <person name="Guida B.S."/>
            <person name="Garcia-Pichel F."/>
        </authorList>
    </citation>
    <scope>NUCLEOTIDE SEQUENCE [LARGE SCALE GENOMIC DNA]</scope>
    <source>
        <strain evidence="3 4">BC008</strain>
    </source>
</reference>
<protein>
    <recommendedName>
        <fullName evidence="2">CHAT domain-containing protein</fullName>
    </recommendedName>
</protein>
<gene>
    <name evidence="3" type="ORF">BC008_09640</name>
</gene>
<evidence type="ECO:0000259" key="2">
    <source>
        <dbReference type="Pfam" id="PF12770"/>
    </source>
</evidence>
<accession>A0A0V7ZDA7</accession>
<proteinExistence type="predicted"/>
<name>A0A0V7ZDA7_9CYAN</name>
<feature type="domain" description="CHAT" evidence="2">
    <location>
        <begin position="562"/>
        <end position="842"/>
    </location>
</feature>
<dbReference type="PROSITE" id="PS50293">
    <property type="entry name" value="TPR_REGION"/>
    <property type="match status" value="1"/>
</dbReference>
<dbReference type="EMBL" id="LMTZ01000156">
    <property type="protein sequence ID" value="KST62455.1"/>
    <property type="molecule type" value="Genomic_DNA"/>
</dbReference>
<dbReference type="Proteomes" id="UP000053372">
    <property type="component" value="Unassembled WGS sequence"/>
</dbReference>
<comment type="caution">
    <text evidence="3">The sequence shown here is derived from an EMBL/GenBank/DDBJ whole genome shotgun (WGS) entry which is preliminary data.</text>
</comment>
<organism evidence="3 4">
    <name type="scientific">Mastigocoleus testarum BC008</name>
    <dbReference type="NCBI Taxonomy" id="371196"/>
    <lineage>
        <taxon>Bacteria</taxon>
        <taxon>Bacillati</taxon>
        <taxon>Cyanobacteriota</taxon>
        <taxon>Cyanophyceae</taxon>
        <taxon>Nostocales</taxon>
        <taxon>Hapalosiphonaceae</taxon>
        <taxon>Mastigocoleus</taxon>
    </lineage>
</organism>
<dbReference type="InterPro" id="IPR024983">
    <property type="entry name" value="CHAT_dom"/>
</dbReference>
<feature type="repeat" description="TPR" evidence="1">
    <location>
        <begin position="237"/>
        <end position="270"/>
    </location>
</feature>
<dbReference type="PANTHER" id="PTHR10098:SF108">
    <property type="entry name" value="TETRATRICOPEPTIDE REPEAT PROTEIN 28"/>
    <property type="match status" value="1"/>
</dbReference>
<keyword evidence="1" id="KW-0802">TPR repeat</keyword>
<dbReference type="Pfam" id="PF13424">
    <property type="entry name" value="TPR_12"/>
    <property type="match status" value="4"/>
</dbReference>
<evidence type="ECO:0000313" key="4">
    <source>
        <dbReference type="Proteomes" id="UP000053372"/>
    </source>
</evidence>
<dbReference type="SMART" id="SM00028">
    <property type="entry name" value="TPR"/>
    <property type="match status" value="9"/>
</dbReference>
<dbReference type="InterPro" id="IPR011990">
    <property type="entry name" value="TPR-like_helical_dom_sf"/>
</dbReference>
<dbReference type="Pfam" id="PF12770">
    <property type="entry name" value="CHAT"/>
    <property type="match status" value="1"/>
</dbReference>
<evidence type="ECO:0000313" key="3">
    <source>
        <dbReference type="EMBL" id="KST62455.1"/>
    </source>
</evidence>
<sequence>MHSQTLSLGTKGEQNVLAQFQSDRTKAESLSEQALEKYQANQLPKAVKLWQQALKIHLQLDNKKVNTKKSDNKQAIATILKNLSAVNLELENYPQAITYLQQYLTLSRKLKDQTGETIALTTLAKTRRKQGQLSKAAQYYQQALILVRKTANRSEEGVILGNLAIAYKTLGDYVKAIETNKQALQIFRAITNPKAEGIVLKNLGNAYEALGDYNSAIKSYQQSLDIAHKINHRVGEATTLSNLGQIYANQGKYDLAITNFQNSLKISSSANDIAGKASTLINLGSTYYSLGKLDRAIENYQQSLKLAQNIKDKQIQFEAWGSLGLIYEDLKKYPTAIKYFEKSLAIAREIDDPKAQALTLNNWGHTLFKANRLTEAKEKLTQAVKHLDRLRSGLSDADKISIFDTQVYTYNLLQQILIAAKDKEGALEAAEQGRARAFADLIASKIIKHQTNNSQEFATSIEKIREIARAQNATLVEYTIIPADDFKHRGKLRAEAEKIYIWVVKPTGEVLFRRSGLMSMGDKNKISLEKLVSNSRIQLGTRSRATITVSSNTNIPKTGNQLKQLHKLLIQPISDLLPSKETDKVIFIPQGSLFLVPFNALQDESDKYLIEKHTILIAPSIEVLNLTRKQSQRLTKENKEVLIVGNPIMPRVASKPGAEPQQLEALPGAETEAKEIARQFNTTATLGSQATETNVVQKMPQARIIHLATHGLLDDSQGLGSAIVLTPNEKDDGLLTAEEILNFKFKLNAELVVLSACDTGRGKITGDGVIGLSRSFISAGVPTVIASLWAVPDAPTASLMTEFYHHLEIGQDKAQALRQAMLKTMRKHKNPRNWAAFTAIGEAN</sequence>
<evidence type="ECO:0000256" key="1">
    <source>
        <dbReference type="PROSITE-ProRule" id="PRU00339"/>
    </source>
</evidence>
<dbReference type="PROSITE" id="PS50005">
    <property type="entry name" value="TPR"/>
    <property type="match status" value="4"/>
</dbReference>
<dbReference type="PANTHER" id="PTHR10098">
    <property type="entry name" value="RAPSYN-RELATED"/>
    <property type="match status" value="1"/>
</dbReference>
<dbReference type="Gene3D" id="1.25.40.10">
    <property type="entry name" value="Tetratricopeptide repeat domain"/>
    <property type="match status" value="2"/>
</dbReference>
<feature type="repeat" description="TPR" evidence="1">
    <location>
        <begin position="277"/>
        <end position="310"/>
    </location>
</feature>
<feature type="repeat" description="TPR" evidence="1">
    <location>
        <begin position="197"/>
        <end position="230"/>
    </location>
</feature>
<dbReference type="AlphaFoldDB" id="A0A0V7ZDA7"/>
<feature type="repeat" description="TPR" evidence="1">
    <location>
        <begin position="317"/>
        <end position="350"/>
    </location>
</feature>